<name>A0ABV7VD39_9PROT</name>
<dbReference type="Proteomes" id="UP001595711">
    <property type="component" value="Unassembled WGS sequence"/>
</dbReference>
<evidence type="ECO:0000313" key="1">
    <source>
        <dbReference type="EMBL" id="MFC3675064.1"/>
    </source>
</evidence>
<dbReference type="Pfam" id="PF11066">
    <property type="entry name" value="DUF2867"/>
    <property type="match status" value="1"/>
</dbReference>
<dbReference type="SUPFAM" id="SSF55961">
    <property type="entry name" value="Bet v1-like"/>
    <property type="match status" value="1"/>
</dbReference>
<dbReference type="EMBL" id="JBHRYJ010000001">
    <property type="protein sequence ID" value="MFC3675064.1"/>
    <property type="molecule type" value="Genomic_DNA"/>
</dbReference>
<keyword evidence="2" id="KW-1185">Reference proteome</keyword>
<comment type="caution">
    <text evidence="1">The sequence shown here is derived from an EMBL/GenBank/DDBJ whole genome shotgun (WGS) entry which is preliminary data.</text>
</comment>
<sequence>MPHVAPAPPDPDCTAALPGCDFADAFSVVVTRQDIDPGAAMKLAFGTPPGWVNTLMATRNAVMGRLGYKAPRIQRGFPVLRAAPGMELSGLDDAHLDFRALVRVTPEGDGRSRITLTTAVRTHNRLGRVYLAVILPFHRVIVRNLLARMARQLEAAA</sequence>
<reference evidence="2" key="1">
    <citation type="journal article" date="2019" name="Int. J. Syst. Evol. Microbiol.">
        <title>The Global Catalogue of Microorganisms (GCM) 10K type strain sequencing project: providing services to taxonomists for standard genome sequencing and annotation.</title>
        <authorList>
            <consortium name="The Broad Institute Genomics Platform"/>
            <consortium name="The Broad Institute Genome Sequencing Center for Infectious Disease"/>
            <person name="Wu L."/>
            <person name="Ma J."/>
        </authorList>
    </citation>
    <scope>NUCLEOTIDE SEQUENCE [LARGE SCALE GENOMIC DNA]</scope>
    <source>
        <strain evidence="2">KCTC 42182</strain>
    </source>
</reference>
<gene>
    <name evidence="1" type="ORF">ACFOOQ_05900</name>
</gene>
<protein>
    <submittedName>
        <fullName evidence="1">DUF2867 domain-containing protein</fullName>
    </submittedName>
</protein>
<dbReference type="InterPro" id="IPR021295">
    <property type="entry name" value="DUF2867"/>
</dbReference>
<dbReference type="RefSeq" id="WP_379722919.1">
    <property type="nucleotide sequence ID" value="NZ_JBHRYJ010000001.1"/>
</dbReference>
<proteinExistence type="predicted"/>
<evidence type="ECO:0000313" key="2">
    <source>
        <dbReference type="Proteomes" id="UP001595711"/>
    </source>
</evidence>
<organism evidence="1 2">
    <name type="scientific">Ferrovibrio xuzhouensis</name>
    <dbReference type="NCBI Taxonomy" id="1576914"/>
    <lineage>
        <taxon>Bacteria</taxon>
        <taxon>Pseudomonadati</taxon>
        <taxon>Pseudomonadota</taxon>
        <taxon>Alphaproteobacteria</taxon>
        <taxon>Rhodospirillales</taxon>
        <taxon>Rhodospirillaceae</taxon>
        <taxon>Ferrovibrio</taxon>
    </lineage>
</organism>
<accession>A0ABV7VD39</accession>